<dbReference type="PANTHER" id="PTHR13274:SF2">
    <property type="entry name" value="SMALL RIBOSOMAL SUBUNIT PROTEIN MS25"/>
    <property type="match status" value="1"/>
</dbReference>
<gene>
    <name evidence="6" type="ORF">AAE3_LOCUS9911</name>
</gene>
<evidence type="ECO:0000256" key="3">
    <source>
        <dbReference type="ARBA" id="ARBA00023128"/>
    </source>
</evidence>
<dbReference type="GO" id="GO:0005840">
    <property type="term" value="C:ribosome"/>
    <property type="evidence" value="ECO:0007669"/>
    <property type="project" value="UniProtKB-KW"/>
</dbReference>
<dbReference type="PANTHER" id="PTHR13274">
    <property type="entry name" value="MITOCHONDRIAL RIBOSOMAL PROTEIN S25"/>
    <property type="match status" value="1"/>
</dbReference>
<evidence type="ECO:0000256" key="2">
    <source>
        <dbReference type="ARBA" id="ARBA00022980"/>
    </source>
</evidence>
<comment type="subcellular location">
    <subcellularLocation>
        <location evidence="1">Mitochondrion</location>
    </subcellularLocation>
</comment>
<feature type="region of interest" description="Disordered" evidence="5">
    <location>
        <begin position="137"/>
        <end position="247"/>
    </location>
</feature>
<dbReference type="GO" id="GO:0005739">
    <property type="term" value="C:mitochondrion"/>
    <property type="evidence" value="ECO:0007669"/>
    <property type="project" value="UniProtKB-SubCell"/>
</dbReference>
<feature type="compositionally biased region" description="Basic and acidic residues" evidence="5">
    <location>
        <begin position="172"/>
        <end position="181"/>
    </location>
</feature>
<comment type="caution">
    <text evidence="6">The sequence shown here is derived from an EMBL/GenBank/DDBJ whole genome shotgun (WGS) entry which is preliminary data.</text>
</comment>
<dbReference type="InterPro" id="IPR036249">
    <property type="entry name" value="Thioredoxin-like_sf"/>
</dbReference>
<dbReference type="GO" id="GO:0003735">
    <property type="term" value="F:structural constituent of ribosome"/>
    <property type="evidence" value="ECO:0007669"/>
    <property type="project" value="InterPro"/>
</dbReference>
<accession>A0A8S0XPD8</accession>
<dbReference type="SUPFAM" id="SSF52833">
    <property type="entry name" value="Thioredoxin-like"/>
    <property type="match status" value="1"/>
</dbReference>
<evidence type="ECO:0000256" key="4">
    <source>
        <dbReference type="ARBA" id="ARBA00023274"/>
    </source>
</evidence>
<evidence type="ECO:0000256" key="1">
    <source>
        <dbReference type="ARBA" id="ARBA00004173"/>
    </source>
</evidence>
<sequence length="247" mass="27474">MASKSTSVPAGIERLTKLLSHLNKAPRLTLPGVKSLSVSYAFRNDHFGARHFVKKDLPRIRWANPELDIDVKRPHKEVNERWKPELIVTFDQGLPVSFSLQDKHSSTILKELMNAAGGEPWAAYVRSRKAAGLPIIEGEHGGEAGGEEEGRVKEKEKGQYEEMEAWPNWEEFQEKHPEAGKSRSLSGGASKAKAKKKEGKAKKKDKDKGKKDSKETKKEAKTEVKKVEDATEGVNEVETEEPAPVTA</sequence>
<dbReference type="AlphaFoldDB" id="A0A8S0XPD8"/>
<dbReference type="InterPro" id="IPR040049">
    <property type="entry name" value="Ribosomal_mS25/mL61"/>
</dbReference>
<dbReference type="OrthoDB" id="1696305at2759"/>
<protein>
    <recommendedName>
        <fullName evidence="8">Ribosomal protein/NADH dehydrogenase domain-containing protein</fullName>
    </recommendedName>
</protein>
<feature type="compositionally biased region" description="Basic and acidic residues" evidence="5">
    <location>
        <begin position="204"/>
        <end position="229"/>
    </location>
</feature>
<evidence type="ECO:0000256" key="5">
    <source>
        <dbReference type="SAM" id="MobiDB-lite"/>
    </source>
</evidence>
<evidence type="ECO:0000313" key="6">
    <source>
        <dbReference type="EMBL" id="CAA7267683.1"/>
    </source>
</evidence>
<feature type="compositionally biased region" description="Basic residues" evidence="5">
    <location>
        <begin position="192"/>
        <end position="203"/>
    </location>
</feature>
<keyword evidence="2" id="KW-0689">Ribosomal protein</keyword>
<feature type="compositionally biased region" description="Basic and acidic residues" evidence="5">
    <location>
        <begin position="137"/>
        <end position="160"/>
    </location>
</feature>
<dbReference type="GO" id="GO:1990904">
    <property type="term" value="C:ribonucleoprotein complex"/>
    <property type="evidence" value="ECO:0007669"/>
    <property type="project" value="UniProtKB-KW"/>
</dbReference>
<keyword evidence="4" id="KW-0687">Ribonucleoprotein</keyword>
<proteinExistence type="predicted"/>
<name>A0A8S0XPD8_CYCAE</name>
<evidence type="ECO:0000313" key="7">
    <source>
        <dbReference type="Proteomes" id="UP000467700"/>
    </source>
</evidence>
<keyword evidence="3" id="KW-0496">Mitochondrion</keyword>
<keyword evidence="7" id="KW-1185">Reference proteome</keyword>
<reference evidence="6 7" key="1">
    <citation type="submission" date="2020-01" db="EMBL/GenBank/DDBJ databases">
        <authorList>
            <person name="Gupta K D."/>
        </authorList>
    </citation>
    <scope>NUCLEOTIDE SEQUENCE [LARGE SCALE GENOMIC DNA]</scope>
</reference>
<organism evidence="6 7">
    <name type="scientific">Cyclocybe aegerita</name>
    <name type="common">Black poplar mushroom</name>
    <name type="synonym">Agrocybe aegerita</name>
    <dbReference type="NCBI Taxonomy" id="1973307"/>
    <lineage>
        <taxon>Eukaryota</taxon>
        <taxon>Fungi</taxon>
        <taxon>Dikarya</taxon>
        <taxon>Basidiomycota</taxon>
        <taxon>Agaricomycotina</taxon>
        <taxon>Agaricomycetes</taxon>
        <taxon>Agaricomycetidae</taxon>
        <taxon>Agaricales</taxon>
        <taxon>Agaricineae</taxon>
        <taxon>Bolbitiaceae</taxon>
        <taxon>Cyclocybe</taxon>
    </lineage>
</organism>
<dbReference type="Proteomes" id="UP000467700">
    <property type="component" value="Unassembled WGS sequence"/>
</dbReference>
<dbReference type="EMBL" id="CACVBS010000062">
    <property type="protein sequence ID" value="CAA7267683.1"/>
    <property type="molecule type" value="Genomic_DNA"/>
</dbReference>
<evidence type="ECO:0008006" key="8">
    <source>
        <dbReference type="Google" id="ProtNLM"/>
    </source>
</evidence>